<organism evidence="2 3">
    <name type="scientific">Phenylobacterium terrae</name>
    <dbReference type="NCBI Taxonomy" id="2665495"/>
    <lineage>
        <taxon>Bacteria</taxon>
        <taxon>Pseudomonadati</taxon>
        <taxon>Pseudomonadota</taxon>
        <taxon>Alphaproteobacteria</taxon>
        <taxon>Caulobacterales</taxon>
        <taxon>Caulobacteraceae</taxon>
        <taxon>Phenylobacterium</taxon>
    </lineage>
</organism>
<keyword evidence="1" id="KW-0812">Transmembrane</keyword>
<feature type="transmembrane region" description="Helical" evidence="1">
    <location>
        <begin position="109"/>
        <end position="131"/>
    </location>
</feature>
<dbReference type="EMBL" id="JBHUEY010000001">
    <property type="protein sequence ID" value="MFD1782535.1"/>
    <property type="molecule type" value="Genomic_DNA"/>
</dbReference>
<keyword evidence="3" id="KW-1185">Reference proteome</keyword>
<feature type="transmembrane region" description="Helical" evidence="1">
    <location>
        <begin position="70"/>
        <end position="89"/>
    </location>
</feature>
<protein>
    <submittedName>
        <fullName evidence="2">Uncharacterized protein</fullName>
    </submittedName>
</protein>
<sequence length="141" mass="15435">MPGLRHLPTPVFWIATLALGLVMGMALSSLRGAPPLLGALLGLLILLAGGSLAVLLWRRLDEVAREAHKWAWYWGAPIALLLAALTLFLEIVPSERLLAAESRQELFFLGFGYCAAAQMGGYLIAWIGWWISRSFDFGTGR</sequence>
<keyword evidence="1" id="KW-1133">Transmembrane helix</keyword>
<feature type="transmembrane region" description="Helical" evidence="1">
    <location>
        <begin position="12"/>
        <end position="30"/>
    </location>
</feature>
<reference evidence="3" key="1">
    <citation type="journal article" date="2019" name="Int. J. Syst. Evol. Microbiol.">
        <title>The Global Catalogue of Microorganisms (GCM) 10K type strain sequencing project: providing services to taxonomists for standard genome sequencing and annotation.</title>
        <authorList>
            <consortium name="The Broad Institute Genomics Platform"/>
            <consortium name="The Broad Institute Genome Sequencing Center for Infectious Disease"/>
            <person name="Wu L."/>
            <person name="Ma J."/>
        </authorList>
    </citation>
    <scope>NUCLEOTIDE SEQUENCE [LARGE SCALE GENOMIC DNA]</scope>
    <source>
        <strain evidence="3">DFY28</strain>
    </source>
</reference>
<proteinExistence type="predicted"/>
<dbReference type="Proteomes" id="UP001597237">
    <property type="component" value="Unassembled WGS sequence"/>
</dbReference>
<evidence type="ECO:0000313" key="2">
    <source>
        <dbReference type="EMBL" id="MFD1782535.1"/>
    </source>
</evidence>
<dbReference type="RefSeq" id="WP_377280412.1">
    <property type="nucleotide sequence ID" value="NZ_JBHRSI010000001.1"/>
</dbReference>
<accession>A0ABW4MXE6</accession>
<keyword evidence="1" id="KW-0472">Membrane</keyword>
<evidence type="ECO:0000313" key="3">
    <source>
        <dbReference type="Proteomes" id="UP001597237"/>
    </source>
</evidence>
<name>A0ABW4MXE6_9CAUL</name>
<comment type="caution">
    <text evidence="2">The sequence shown here is derived from an EMBL/GenBank/DDBJ whole genome shotgun (WGS) entry which is preliminary data.</text>
</comment>
<evidence type="ECO:0000256" key="1">
    <source>
        <dbReference type="SAM" id="Phobius"/>
    </source>
</evidence>
<gene>
    <name evidence="2" type="ORF">ACFSC0_03945</name>
</gene>
<feature type="transmembrane region" description="Helical" evidence="1">
    <location>
        <begin position="36"/>
        <end position="58"/>
    </location>
</feature>